<feature type="transmembrane region" description="Helical" evidence="8">
    <location>
        <begin position="135"/>
        <end position="156"/>
    </location>
</feature>
<dbReference type="Pfam" id="PF00822">
    <property type="entry name" value="PMP22_Claudin"/>
    <property type="match status" value="1"/>
</dbReference>
<keyword evidence="2 8" id="KW-0796">Tight junction</keyword>
<comment type="similarity">
    <text evidence="1 8">Belongs to the claudin family.</text>
</comment>
<dbReference type="GO" id="GO:0005886">
    <property type="term" value="C:plasma membrane"/>
    <property type="evidence" value="ECO:0007669"/>
    <property type="project" value="UniProtKB-SubCell"/>
</dbReference>
<dbReference type="PRINTS" id="PR01077">
    <property type="entry name" value="CLAUDIN"/>
</dbReference>
<keyword evidence="4 8" id="KW-0812">Transmembrane</keyword>
<dbReference type="PROSITE" id="PS01346">
    <property type="entry name" value="CLAUDIN"/>
    <property type="match status" value="1"/>
</dbReference>
<evidence type="ECO:0000256" key="6">
    <source>
        <dbReference type="ARBA" id="ARBA00022989"/>
    </source>
</evidence>
<evidence type="ECO:0000256" key="3">
    <source>
        <dbReference type="ARBA" id="ARBA00022475"/>
    </source>
</evidence>
<sequence length="183" mass="19339">MTDWKSSEHGNGETTTSVDSEGLWMRCSSGSGTQITCTPFPSILNLPTKIKVCRGLMITSIILCCLAALLSIPGLKCTKCLDESEQLKSKTAITGGVLFILGGLCALGLISWFAYNVAAEFKSTTTGLIRYTFGDALYVGGAAALVSIIGGALMCISSKPGKHFMSHVEKPSQKSQNQATAYV</sequence>
<evidence type="ECO:0000256" key="1">
    <source>
        <dbReference type="ARBA" id="ARBA00008295"/>
    </source>
</evidence>
<keyword evidence="7 8" id="KW-0472">Membrane</keyword>
<proteinExistence type="inferred from homology"/>
<dbReference type="Ensembl" id="ENSAMXT00005046317.1">
    <property type="protein sequence ID" value="ENSAMXP00005042578.1"/>
    <property type="gene ID" value="ENSAMXG00005019880.1"/>
</dbReference>
<feature type="transmembrane region" description="Helical" evidence="8">
    <location>
        <begin position="55"/>
        <end position="75"/>
    </location>
</feature>
<name>A0A8B9RH28_ASTMX</name>
<feature type="transmembrane region" description="Helical" evidence="8">
    <location>
        <begin position="96"/>
        <end position="115"/>
    </location>
</feature>
<evidence type="ECO:0000256" key="5">
    <source>
        <dbReference type="ARBA" id="ARBA00022949"/>
    </source>
</evidence>
<protein>
    <recommendedName>
        <fullName evidence="8">Claudin</fullName>
    </recommendedName>
</protein>
<evidence type="ECO:0000313" key="9">
    <source>
        <dbReference type="Ensembl" id="ENSAMXP00005042578.1"/>
    </source>
</evidence>
<keyword evidence="5 8" id="KW-0965">Cell junction</keyword>
<accession>A0A8B9RH28</accession>
<dbReference type="GO" id="GO:0005923">
    <property type="term" value="C:bicellular tight junction"/>
    <property type="evidence" value="ECO:0007669"/>
    <property type="project" value="UniProtKB-SubCell"/>
</dbReference>
<evidence type="ECO:0000313" key="10">
    <source>
        <dbReference type="Proteomes" id="UP000694621"/>
    </source>
</evidence>
<evidence type="ECO:0000256" key="4">
    <source>
        <dbReference type="ARBA" id="ARBA00022692"/>
    </source>
</evidence>
<comment type="subcellular location">
    <subcellularLocation>
        <location evidence="8">Cell junction</location>
        <location evidence="8">Tight junction</location>
    </subcellularLocation>
    <subcellularLocation>
        <location evidence="8">Cell membrane</location>
        <topology evidence="8">Multi-pass membrane protein</topology>
    </subcellularLocation>
</comment>
<dbReference type="Proteomes" id="UP000694621">
    <property type="component" value="Unplaced"/>
</dbReference>
<organism evidence="9 10">
    <name type="scientific">Astyanax mexicanus</name>
    <name type="common">Blind cave fish</name>
    <name type="synonym">Astyanax fasciatus mexicanus</name>
    <dbReference type="NCBI Taxonomy" id="7994"/>
    <lineage>
        <taxon>Eukaryota</taxon>
        <taxon>Metazoa</taxon>
        <taxon>Chordata</taxon>
        <taxon>Craniata</taxon>
        <taxon>Vertebrata</taxon>
        <taxon>Euteleostomi</taxon>
        <taxon>Actinopterygii</taxon>
        <taxon>Neopterygii</taxon>
        <taxon>Teleostei</taxon>
        <taxon>Ostariophysi</taxon>
        <taxon>Characiformes</taxon>
        <taxon>Characoidei</taxon>
        <taxon>Acestrorhamphidae</taxon>
        <taxon>Acestrorhamphinae</taxon>
        <taxon>Astyanax</taxon>
    </lineage>
</organism>
<dbReference type="PANTHER" id="PTHR12002">
    <property type="entry name" value="CLAUDIN"/>
    <property type="match status" value="1"/>
</dbReference>
<dbReference type="GO" id="GO:0005198">
    <property type="term" value="F:structural molecule activity"/>
    <property type="evidence" value="ECO:0007669"/>
    <property type="project" value="InterPro"/>
</dbReference>
<keyword evidence="6 8" id="KW-1133">Transmembrane helix</keyword>
<evidence type="ECO:0000256" key="8">
    <source>
        <dbReference type="RuleBase" id="RU060637"/>
    </source>
</evidence>
<evidence type="ECO:0000256" key="7">
    <source>
        <dbReference type="ARBA" id="ARBA00023136"/>
    </source>
</evidence>
<reference evidence="9" key="1">
    <citation type="submission" date="2025-08" db="UniProtKB">
        <authorList>
            <consortium name="Ensembl"/>
        </authorList>
    </citation>
    <scope>IDENTIFICATION</scope>
</reference>
<dbReference type="InterPro" id="IPR004031">
    <property type="entry name" value="PMP22/EMP/MP20/Claudin"/>
</dbReference>
<dbReference type="Gene3D" id="1.20.140.150">
    <property type="match status" value="1"/>
</dbReference>
<evidence type="ECO:0000256" key="2">
    <source>
        <dbReference type="ARBA" id="ARBA00022427"/>
    </source>
</evidence>
<dbReference type="InterPro" id="IPR006187">
    <property type="entry name" value="Claudin"/>
</dbReference>
<comment type="function">
    <text evidence="8">Claudins function as major constituents of the tight junction complexes that regulate the permeability of epithelia.</text>
</comment>
<dbReference type="InterPro" id="IPR017974">
    <property type="entry name" value="Claudin_CS"/>
</dbReference>
<dbReference type="AlphaFoldDB" id="A0A8B9RH28"/>
<comment type="caution">
    <text evidence="8">Lacks conserved residue(s) required for the propagation of feature annotation.</text>
</comment>
<gene>
    <name evidence="9" type="primary">LOC103044452</name>
</gene>
<keyword evidence="3 8" id="KW-1003">Cell membrane</keyword>